<dbReference type="Gene3D" id="2.40.50.140">
    <property type="entry name" value="Nucleic acid-binding proteins"/>
    <property type="match status" value="1"/>
</dbReference>
<dbReference type="InterPro" id="IPR012340">
    <property type="entry name" value="NA-bd_OB-fold"/>
</dbReference>
<dbReference type="PANTHER" id="PTHR45997">
    <property type="entry name" value="DNA LIGASE 4"/>
    <property type="match status" value="1"/>
</dbReference>
<keyword evidence="5" id="KW-0539">Nucleus</keyword>
<dbReference type="GO" id="GO:0006297">
    <property type="term" value="P:nucleotide-excision repair, DNA gap filling"/>
    <property type="evidence" value="ECO:0007669"/>
    <property type="project" value="TreeGrafter"/>
</dbReference>
<dbReference type="GO" id="GO:0003910">
    <property type="term" value="F:DNA ligase (ATP) activity"/>
    <property type="evidence" value="ECO:0007669"/>
    <property type="project" value="InterPro"/>
</dbReference>
<dbReference type="GO" id="GO:0006310">
    <property type="term" value="P:DNA recombination"/>
    <property type="evidence" value="ECO:0007669"/>
    <property type="project" value="InterPro"/>
</dbReference>
<name>A0A2V5HJU0_ASPV1</name>
<dbReference type="Gene3D" id="1.10.3260.10">
    <property type="entry name" value="DNA ligase, ATP-dependent, N-terminal domain"/>
    <property type="match status" value="1"/>
</dbReference>
<comment type="similarity">
    <text evidence="1">Belongs to the ATP-dependent DNA ligase family.</text>
</comment>
<feature type="region of interest" description="Disordered" evidence="6">
    <location>
        <begin position="866"/>
        <end position="886"/>
    </location>
</feature>
<evidence type="ECO:0000313" key="9">
    <source>
        <dbReference type="Proteomes" id="UP000249829"/>
    </source>
</evidence>
<dbReference type="Pfam" id="PF04675">
    <property type="entry name" value="DNA_ligase_A_N"/>
    <property type="match status" value="1"/>
</dbReference>
<accession>A0A2V5HJU0</accession>
<evidence type="ECO:0000256" key="1">
    <source>
        <dbReference type="ARBA" id="ARBA00007572"/>
    </source>
</evidence>
<dbReference type="Proteomes" id="UP000249829">
    <property type="component" value="Unassembled WGS sequence"/>
</dbReference>
<dbReference type="InterPro" id="IPR012310">
    <property type="entry name" value="DNA_ligase_ATP-dep_cent"/>
</dbReference>
<dbReference type="InterPro" id="IPR012308">
    <property type="entry name" value="DNA_ligase_ATP-dep_N"/>
</dbReference>
<feature type="compositionally biased region" description="Polar residues" evidence="6">
    <location>
        <begin position="802"/>
        <end position="838"/>
    </location>
</feature>
<keyword evidence="9" id="KW-1185">Reference proteome</keyword>
<dbReference type="Pfam" id="PF01068">
    <property type="entry name" value="DNA_ligase_A_M"/>
    <property type="match status" value="1"/>
</dbReference>
<dbReference type="PROSITE" id="PS50160">
    <property type="entry name" value="DNA_LIGASE_A3"/>
    <property type="match status" value="1"/>
</dbReference>
<proteinExistence type="inferred from homology"/>
<gene>
    <name evidence="8" type="ORF">BO99DRAFT_390558</name>
</gene>
<organism evidence="8 9">
    <name type="scientific">Aspergillus violaceofuscus (strain CBS 115571)</name>
    <dbReference type="NCBI Taxonomy" id="1450538"/>
    <lineage>
        <taxon>Eukaryota</taxon>
        <taxon>Fungi</taxon>
        <taxon>Dikarya</taxon>
        <taxon>Ascomycota</taxon>
        <taxon>Pezizomycotina</taxon>
        <taxon>Eurotiomycetes</taxon>
        <taxon>Eurotiomycetidae</taxon>
        <taxon>Eurotiales</taxon>
        <taxon>Aspergillaceae</taxon>
        <taxon>Aspergillus</taxon>
    </lineage>
</organism>
<dbReference type="EMBL" id="KZ825169">
    <property type="protein sequence ID" value="PYI16420.1"/>
    <property type="molecule type" value="Genomic_DNA"/>
</dbReference>
<dbReference type="GO" id="GO:0005524">
    <property type="term" value="F:ATP binding"/>
    <property type="evidence" value="ECO:0007669"/>
    <property type="project" value="UniProtKB-KW"/>
</dbReference>
<feature type="domain" description="ATP-dependent DNA ligase family profile" evidence="7">
    <location>
        <begin position="393"/>
        <end position="536"/>
    </location>
</feature>
<dbReference type="Gene3D" id="3.30.470.30">
    <property type="entry name" value="DNA ligase/mRNA capping enzyme"/>
    <property type="match status" value="1"/>
</dbReference>
<feature type="region of interest" description="Disordered" evidence="6">
    <location>
        <begin position="680"/>
        <end position="727"/>
    </location>
</feature>
<dbReference type="OMA" id="RIDEFWR"/>
<evidence type="ECO:0000256" key="5">
    <source>
        <dbReference type="ARBA" id="ARBA00023242"/>
    </source>
</evidence>
<dbReference type="InterPro" id="IPR029710">
    <property type="entry name" value="LIG4"/>
</dbReference>
<evidence type="ECO:0000259" key="7">
    <source>
        <dbReference type="PROSITE" id="PS50160"/>
    </source>
</evidence>
<dbReference type="GO" id="GO:0032807">
    <property type="term" value="C:DNA ligase IV complex"/>
    <property type="evidence" value="ECO:0007669"/>
    <property type="project" value="TreeGrafter"/>
</dbReference>
<dbReference type="GO" id="GO:0003677">
    <property type="term" value="F:DNA binding"/>
    <property type="evidence" value="ECO:0007669"/>
    <property type="project" value="InterPro"/>
</dbReference>
<evidence type="ECO:0000313" key="8">
    <source>
        <dbReference type="EMBL" id="PYI16420.1"/>
    </source>
</evidence>
<evidence type="ECO:0000256" key="3">
    <source>
        <dbReference type="ARBA" id="ARBA00022741"/>
    </source>
</evidence>
<dbReference type="PANTHER" id="PTHR45997:SF2">
    <property type="entry name" value="ATP DEPENDENT DNA LIGASE DOMAIN PROTEIN (AFU_ORTHOLOGUE AFUA_5G02430)"/>
    <property type="match status" value="1"/>
</dbReference>
<evidence type="ECO:0000256" key="6">
    <source>
        <dbReference type="SAM" id="MobiDB-lite"/>
    </source>
</evidence>
<dbReference type="GO" id="GO:0006303">
    <property type="term" value="P:double-strand break repair via nonhomologous end joining"/>
    <property type="evidence" value="ECO:0007669"/>
    <property type="project" value="TreeGrafter"/>
</dbReference>
<dbReference type="AlphaFoldDB" id="A0A2V5HJU0"/>
<keyword evidence="2" id="KW-0436">Ligase</keyword>
<keyword evidence="4" id="KW-0067">ATP-binding</keyword>
<dbReference type="SUPFAM" id="SSF56091">
    <property type="entry name" value="DNA ligase/mRNA capping enzyme, catalytic domain"/>
    <property type="match status" value="1"/>
</dbReference>
<dbReference type="STRING" id="1450538.A0A2V5HJU0"/>
<protein>
    <recommendedName>
        <fullName evidence="7">ATP-dependent DNA ligase family profile domain-containing protein</fullName>
    </recommendedName>
</protein>
<feature type="compositionally biased region" description="Polar residues" evidence="6">
    <location>
        <begin position="767"/>
        <end position="782"/>
    </location>
</feature>
<feature type="compositionally biased region" description="Polar residues" evidence="6">
    <location>
        <begin position="688"/>
        <end position="711"/>
    </location>
</feature>
<dbReference type="CDD" id="cd08039">
    <property type="entry name" value="Adenylation_DNA_ligase_Fungal"/>
    <property type="match status" value="1"/>
</dbReference>
<sequence>MGFKFTHLCDLLSTLEDNRILKATNEARAFNPDVRAVSRWFSQHGKQIRGPGTDLLSLLSCMFPEKRPDRVYWLQETSLARIIARCLLLGSSRRAELERWRVSSGLDLGQCVENVMRQAENDLDPGREVTVEEIDSALNSIAARCRFSGPRVRKQHTAVDVEQALGSLFKRLRSRDAKWLTRMILKGYYPVVFPLPLTLRSFHFLLPPLLLFQDTFEGALSMLRSDPISHFPPHPDPGLAKDLAYLALQHLNPRVGVKIGRPEYHKARSIKHCCHMVNRRRMSIERKYDGEYCQVHIDLTLGHNSIQIFSKSGKDSTVDRVGIHQVIKDSLKLGAPGSKVSQRCILEGELLVWSDKHSKIMDFHKLRKLISRSGTFIGTESDSPPQPHEHLMMVFFDVLLLDDNICLRQPHRERRLLLKDIIQIIPGRADIAEQHVVDFSRHDGQARLESIFSKGIAQRWEGFVLKGCEDPYFTIFSNHENNTFGRWIKLKKDYIPGLGDTVDLAIIGARYNPRDATALHQVRKLLWTEFYIGCLTNKDAVAHSNIPPRFKVVDVLDRNGMSLKNMQILNQFGEFHACNAESDHGFLLHYGTNVASRMEVVFKTPFIVEILGSGFEKPSNAGYFALRFPRITKIHWDRALEDATSYAELQQLAEDARAVPTDDMDEERSEWCKRVKLGTGSAHHVSNERSGSISSSQCSTLRSGTDTTAAIPSSDPPNMPSSASKSLERAATLMKSPKFPTASNSRTIPIYREGSVDSAQPAADNPARQSPLTNNDNLSAHTCRQRRYANRNPDYGHGDKPNPQSRQPGLVTSQADTDSLSTGQCSSSATPPQISSYPKTDDNRPPKPSQPLASLLLNIPIYITPTLSNHTTPQQHNPPSNPEHHTQPLAAFLDILLTATPKTTTPSPRLGLVLLIGSESTLGHLLFDLSKRITRALQTRSTTHPPTGKIFVLDQSFLNLDISPDDARLGLRHTWESIGRRYFYACVKWDLGWTGERISHFGLHTSPMYCHRRAAEGRGRGIHRDVDVKATISFNRRELLPLSELFAVTLSGGAY</sequence>
<keyword evidence="3" id="KW-0547">Nucleotide-binding</keyword>
<reference evidence="8 9" key="1">
    <citation type="submission" date="2018-02" db="EMBL/GenBank/DDBJ databases">
        <title>The genomes of Aspergillus section Nigri reveals drivers in fungal speciation.</title>
        <authorList>
            <consortium name="DOE Joint Genome Institute"/>
            <person name="Vesth T.C."/>
            <person name="Nybo J."/>
            <person name="Theobald S."/>
            <person name="Brandl J."/>
            <person name="Frisvad J.C."/>
            <person name="Nielsen K.F."/>
            <person name="Lyhne E.K."/>
            <person name="Kogle M.E."/>
            <person name="Kuo A."/>
            <person name="Riley R."/>
            <person name="Clum A."/>
            <person name="Nolan M."/>
            <person name="Lipzen A."/>
            <person name="Salamov A."/>
            <person name="Henrissat B."/>
            <person name="Wiebenga A."/>
            <person name="De vries R.P."/>
            <person name="Grigoriev I.V."/>
            <person name="Mortensen U.H."/>
            <person name="Andersen M.R."/>
            <person name="Baker S.E."/>
        </authorList>
    </citation>
    <scope>NUCLEOTIDE SEQUENCE [LARGE SCALE GENOMIC DNA]</scope>
    <source>
        <strain evidence="8 9">CBS 115571</strain>
    </source>
</reference>
<evidence type="ECO:0000256" key="2">
    <source>
        <dbReference type="ARBA" id="ARBA00022598"/>
    </source>
</evidence>
<feature type="compositionally biased region" description="Polar residues" evidence="6">
    <location>
        <begin position="866"/>
        <end position="878"/>
    </location>
</feature>
<dbReference type="SUPFAM" id="SSF50249">
    <property type="entry name" value="Nucleic acid-binding proteins"/>
    <property type="match status" value="1"/>
</dbReference>
<evidence type="ECO:0000256" key="4">
    <source>
        <dbReference type="ARBA" id="ARBA00022840"/>
    </source>
</evidence>
<dbReference type="InterPro" id="IPR036599">
    <property type="entry name" value="DNA_ligase_N_sf"/>
</dbReference>
<feature type="region of interest" description="Disordered" evidence="6">
    <location>
        <begin position="753"/>
        <end position="852"/>
    </location>
</feature>